<dbReference type="Gene3D" id="1.20.58.900">
    <property type="match status" value="1"/>
</dbReference>
<dbReference type="Pfam" id="PF00169">
    <property type="entry name" value="PH"/>
    <property type="match status" value="1"/>
</dbReference>
<proteinExistence type="predicted"/>
<dbReference type="InterPro" id="IPR053015">
    <property type="entry name" value="PH_domain-containing_M2"/>
</dbReference>
<feature type="compositionally biased region" description="Basic and acidic residues" evidence="5">
    <location>
        <begin position="403"/>
        <end position="419"/>
    </location>
</feature>
<name>A0A8S4A279_9EUPU</name>
<keyword evidence="4" id="KW-0458">Lysosome</keyword>
<dbReference type="OrthoDB" id="9983817at2759"/>
<dbReference type="Proteomes" id="UP000678393">
    <property type="component" value="Unassembled WGS sequence"/>
</dbReference>
<dbReference type="InterPro" id="IPR004012">
    <property type="entry name" value="Run_dom"/>
</dbReference>
<reference evidence="8" key="1">
    <citation type="submission" date="2021-04" db="EMBL/GenBank/DDBJ databases">
        <authorList>
            <consortium name="Molecular Ecology Group"/>
        </authorList>
    </citation>
    <scope>NUCLEOTIDE SEQUENCE</scope>
</reference>
<evidence type="ECO:0000313" key="8">
    <source>
        <dbReference type="EMBL" id="CAG5135983.1"/>
    </source>
</evidence>
<evidence type="ECO:0000256" key="4">
    <source>
        <dbReference type="ARBA" id="ARBA00023228"/>
    </source>
</evidence>
<dbReference type="PROSITE" id="PS50003">
    <property type="entry name" value="PH_DOMAIN"/>
    <property type="match status" value="1"/>
</dbReference>
<dbReference type="Pfam" id="PF02759">
    <property type="entry name" value="RUN"/>
    <property type="match status" value="1"/>
</dbReference>
<evidence type="ECO:0000256" key="2">
    <source>
        <dbReference type="ARBA" id="ARBA00004656"/>
    </source>
</evidence>
<dbReference type="PANTHER" id="PTHR46556:SF1">
    <property type="entry name" value="PLECKSTRIN HOMOLOGY DOMAIN-CONTAINING FAMILY M MEMBER 2"/>
    <property type="match status" value="1"/>
</dbReference>
<feature type="region of interest" description="Disordered" evidence="5">
    <location>
        <begin position="313"/>
        <end position="357"/>
    </location>
</feature>
<dbReference type="SUPFAM" id="SSF50729">
    <property type="entry name" value="PH domain-like"/>
    <property type="match status" value="1"/>
</dbReference>
<evidence type="ECO:0000256" key="5">
    <source>
        <dbReference type="SAM" id="MobiDB-lite"/>
    </source>
</evidence>
<dbReference type="SMART" id="SM00593">
    <property type="entry name" value="RUN"/>
    <property type="match status" value="1"/>
</dbReference>
<feature type="compositionally biased region" description="Low complexity" evidence="5">
    <location>
        <begin position="212"/>
        <end position="229"/>
    </location>
</feature>
<dbReference type="Pfam" id="PF23142">
    <property type="entry name" value="PH_PLEKHM2"/>
    <property type="match status" value="1"/>
</dbReference>
<dbReference type="InterPro" id="IPR001849">
    <property type="entry name" value="PH_domain"/>
</dbReference>
<feature type="region of interest" description="Disordered" evidence="5">
    <location>
        <begin position="596"/>
        <end position="619"/>
    </location>
</feature>
<feature type="compositionally biased region" description="Polar residues" evidence="5">
    <location>
        <begin position="188"/>
        <end position="205"/>
    </location>
</feature>
<dbReference type="GO" id="GO:0019894">
    <property type="term" value="F:kinesin binding"/>
    <property type="evidence" value="ECO:0007669"/>
    <property type="project" value="TreeGrafter"/>
</dbReference>
<dbReference type="FunFam" id="1.20.58.900:FF:000004">
    <property type="entry name" value="pleckstrin homology domain-containing family M member 2 isoform X2"/>
    <property type="match status" value="1"/>
</dbReference>
<sequence length="1094" mass="121322">MELPTDRMRLKDKIIDNISKAIKSIQELVYYHSKDPVMADSLVTLYNGDWQCHKLCENLDHALLHGLKQVAHGYWRVVKELSHKEMVKEIDVLTNVTTDLGRGRAWLYASLNEGLLESYIRLLCNHDKLLRKFYAKEALLLDEDRMNILLTHTSGLEIVQFQLEYDVPYLDLNAYPPRIRSNSETEDQVQSTTPQSYQNHSSSFHSRPKICASPTESSSHPASDSDSASVTSLDAHSQSEIVSHMKASTISSDSGCPGDGASPEDAKQLSLTSAENVISIRERAGFSADSVSLSSVGSSGDLDRHKRLADIVPGEEEECGSDSLEVIRVRSKKNNSQKPKKKKQLPTQKNDQDRSSKSLLNDLTQSNRNSISHFTNGLQMKLASADGKKTNSFVGHETARVKVEDNGLSHSHSNRDKTVNHTSGQGHYYESLESNTVSIPKLDSGIDICDLATSGDTSSASGIRKADIGAQMSSESLASNPKLPSLSPHHSVSIEKSVQEQIESKIAALYTGDMSSHKANTAGSRNYVQTEPDFPDDSLDSKTDNVNNTIQHSPLAVKYSAHEQSSQGITETTTLTHSSHNMQVYNPGVIVEMEEQMNKQEDKDSSREADDSFDVYSSSRDVTSKPALEAIRKSSVQSAVQLKDYMDYILTSESAAVESKDKQEVIDTGTGLSINLDNNTKLQLMLDIFTHEDEKLLKMFVTRENHTEGGSGVVFVLISDLCLYLLHYRQASKKFALESSAKLQDLLFLGTGINEQTLNIESKGRNNQKQRFWLTTGHQSLTLSIVACLTEAVRAASDHILPAKSRFSVESEVPLQTIALRKYISRELQCEVQDVTISDYSLVFWEDPSAATSHSHDADTAYKEGTLLIRSQDPLKPPTWKPVYVVLKNSMLCVSNNKSDPRPHSYLGLGGDQCVGCRATSTADREHCIELIIAHGGSWLLAAASQAEISEWRHALCLAVSQGTVDNNTLMSCVPCCSVLSCNQLFLCHEDLHTKFYRTLGRAQLEDVTGIEVDYVDPSYCIIEFESQEAGVTSNQWVLYFSSAEDLKRYKTAVGSAWRDIYQIELPVSPINSVALRRHCSVFADQLRQQLTLK</sequence>
<evidence type="ECO:0000256" key="1">
    <source>
        <dbReference type="ARBA" id="ARBA00004496"/>
    </source>
</evidence>
<dbReference type="EMBL" id="CAJHNH020008476">
    <property type="protein sequence ID" value="CAG5135983.1"/>
    <property type="molecule type" value="Genomic_DNA"/>
</dbReference>
<evidence type="ECO:0000256" key="3">
    <source>
        <dbReference type="ARBA" id="ARBA00022490"/>
    </source>
</evidence>
<evidence type="ECO:0000259" key="7">
    <source>
        <dbReference type="PROSITE" id="PS50826"/>
    </source>
</evidence>
<dbReference type="AlphaFoldDB" id="A0A8S4A279"/>
<dbReference type="InterPro" id="IPR047327">
    <property type="entry name" value="RUN_PLEKHM2"/>
</dbReference>
<dbReference type="InterPro" id="IPR011993">
    <property type="entry name" value="PH-like_dom_sf"/>
</dbReference>
<evidence type="ECO:0008006" key="10">
    <source>
        <dbReference type="Google" id="ProtNLM"/>
    </source>
</evidence>
<feature type="region of interest" description="Disordered" evidence="5">
    <location>
        <begin position="182"/>
        <end position="269"/>
    </location>
</feature>
<comment type="subcellular location">
    <subcellularLocation>
        <location evidence="1">Cytoplasm</location>
    </subcellularLocation>
    <subcellularLocation>
        <location evidence="2">Lysosome membrane</location>
    </subcellularLocation>
</comment>
<dbReference type="PROSITE" id="PS50826">
    <property type="entry name" value="RUN"/>
    <property type="match status" value="1"/>
</dbReference>
<feature type="domain" description="RUN" evidence="7">
    <location>
        <begin position="46"/>
        <end position="168"/>
    </location>
</feature>
<dbReference type="GO" id="GO:0032880">
    <property type="term" value="P:regulation of protein localization"/>
    <property type="evidence" value="ECO:0007669"/>
    <property type="project" value="TreeGrafter"/>
</dbReference>
<dbReference type="GO" id="GO:0010008">
    <property type="term" value="C:endosome membrane"/>
    <property type="evidence" value="ECO:0007669"/>
    <property type="project" value="TreeGrafter"/>
</dbReference>
<dbReference type="GO" id="GO:0032418">
    <property type="term" value="P:lysosome localization"/>
    <property type="evidence" value="ECO:0007669"/>
    <property type="project" value="TreeGrafter"/>
</dbReference>
<dbReference type="InterPro" id="IPR057288">
    <property type="entry name" value="PH_PLEKHM2"/>
</dbReference>
<dbReference type="PANTHER" id="PTHR46556">
    <property type="entry name" value="PLECKSTRIN HOMOLOGY DOMAIN-CONTAINING FAMILY M MEMBER 2"/>
    <property type="match status" value="1"/>
</dbReference>
<dbReference type="InterPro" id="IPR037213">
    <property type="entry name" value="Run_dom_sf"/>
</dbReference>
<dbReference type="SMART" id="SM00233">
    <property type="entry name" value="PH"/>
    <property type="match status" value="1"/>
</dbReference>
<protein>
    <recommendedName>
        <fullName evidence="10">Pleckstrin homology domain-containing family M member 2</fullName>
    </recommendedName>
</protein>
<dbReference type="GO" id="GO:0005765">
    <property type="term" value="C:lysosomal membrane"/>
    <property type="evidence" value="ECO:0007669"/>
    <property type="project" value="UniProtKB-SubCell"/>
</dbReference>
<feature type="domain" description="PH" evidence="6">
    <location>
        <begin position="860"/>
        <end position="961"/>
    </location>
</feature>
<dbReference type="GO" id="GO:0007030">
    <property type="term" value="P:Golgi organization"/>
    <property type="evidence" value="ECO:0007669"/>
    <property type="project" value="TreeGrafter"/>
</dbReference>
<feature type="compositionally biased region" description="Basic residues" evidence="5">
    <location>
        <begin position="329"/>
        <end position="344"/>
    </location>
</feature>
<feature type="compositionally biased region" description="Basic and acidic residues" evidence="5">
    <location>
        <begin position="596"/>
        <end position="610"/>
    </location>
</feature>
<gene>
    <name evidence="8" type="ORF">CUNI_LOCUS21541</name>
</gene>
<dbReference type="CDD" id="cd17680">
    <property type="entry name" value="RUN_PLEKHM2"/>
    <property type="match status" value="1"/>
</dbReference>
<dbReference type="SUPFAM" id="SSF140741">
    <property type="entry name" value="RUN domain-like"/>
    <property type="match status" value="1"/>
</dbReference>
<feature type="region of interest" description="Disordered" evidence="5">
    <location>
        <begin position="403"/>
        <end position="424"/>
    </location>
</feature>
<keyword evidence="3" id="KW-0963">Cytoplasm</keyword>
<comment type="caution">
    <text evidence="8">The sequence shown here is derived from an EMBL/GenBank/DDBJ whole genome shotgun (WGS) entry which is preliminary data.</text>
</comment>
<keyword evidence="9" id="KW-1185">Reference proteome</keyword>
<evidence type="ECO:0000313" key="9">
    <source>
        <dbReference type="Proteomes" id="UP000678393"/>
    </source>
</evidence>
<feature type="compositionally biased region" description="Polar residues" evidence="5">
    <location>
        <begin position="230"/>
        <end position="254"/>
    </location>
</feature>
<organism evidence="8 9">
    <name type="scientific">Candidula unifasciata</name>
    <dbReference type="NCBI Taxonomy" id="100452"/>
    <lineage>
        <taxon>Eukaryota</taxon>
        <taxon>Metazoa</taxon>
        <taxon>Spiralia</taxon>
        <taxon>Lophotrochozoa</taxon>
        <taxon>Mollusca</taxon>
        <taxon>Gastropoda</taxon>
        <taxon>Heterobranchia</taxon>
        <taxon>Euthyneura</taxon>
        <taxon>Panpulmonata</taxon>
        <taxon>Eupulmonata</taxon>
        <taxon>Stylommatophora</taxon>
        <taxon>Helicina</taxon>
        <taxon>Helicoidea</taxon>
        <taxon>Geomitridae</taxon>
        <taxon>Candidula</taxon>
    </lineage>
</organism>
<dbReference type="Gene3D" id="2.30.29.30">
    <property type="entry name" value="Pleckstrin-homology domain (PH domain)/Phosphotyrosine-binding domain (PTB)"/>
    <property type="match status" value="1"/>
</dbReference>
<accession>A0A8S4A279</accession>
<evidence type="ECO:0000259" key="6">
    <source>
        <dbReference type="PROSITE" id="PS50003"/>
    </source>
</evidence>